<evidence type="ECO:0000256" key="2">
    <source>
        <dbReference type="ARBA" id="ARBA00022630"/>
    </source>
</evidence>
<evidence type="ECO:0000256" key="4">
    <source>
        <dbReference type="ARBA" id="ARBA00023002"/>
    </source>
</evidence>
<dbReference type="Pfam" id="PF01266">
    <property type="entry name" value="DAO"/>
    <property type="match status" value="1"/>
</dbReference>
<evidence type="ECO:0000256" key="3">
    <source>
        <dbReference type="ARBA" id="ARBA00022827"/>
    </source>
</evidence>
<dbReference type="SUPFAM" id="SSF54373">
    <property type="entry name" value="FAD-linked reductases, C-terminal domain"/>
    <property type="match status" value="1"/>
</dbReference>
<dbReference type="SUPFAM" id="SSF51905">
    <property type="entry name" value="FAD/NAD(P)-binding domain"/>
    <property type="match status" value="1"/>
</dbReference>
<dbReference type="RefSeq" id="WP_134362865.1">
    <property type="nucleotide sequence ID" value="NZ_SOGJ01000015.1"/>
</dbReference>
<evidence type="ECO:0000313" key="6">
    <source>
        <dbReference type="EMBL" id="TFC99260.1"/>
    </source>
</evidence>
<name>A0ABY2J321_9MICO</name>
<dbReference type="PANTHER" id="PTHR10961">
    <property type="entry name" value="PEROXISOMAL SARCOSINE OXIDASE"/>
    <property type="match status" value="1"/>
</dbReference>
<dbReference type="Proteomes" id="UP000298355">
    <property type="component" value="Unassembled WGS sequence"/>
</dbReference>
<comment type="caution">
    <text evidence="6">The sequence shown here is derived from an EMBL/GenBank/DDBJ whole genome shotgun (WGS) entry which is preliminary data.</text>
</comment>
<proteinExistence type="predicted"/>
<dbReference type="Gene3D" id="3.50.50.60">
    <property type="entry name" value="FAD/NAD(P)-binding domain"/>
    <property type="match status" value="1"/>
</dbReference>
<dbReference type="PANTHER" id="PTHR10961:SF7">
    <property type="entry name" value="FAD DEPENDENT OXIDOREDUCTASE DOMAIN-CONTAINING PROTEIN"/>
    <property type="match status" value="1"/>
</dbReference>
<dbReference type="InterPro" id="IPR045170">
    <property type="entry name" value="MTOX"/>
</dbReference>
<dbReference type="InterPro" id="IPR006076">
    <property type="entry name" value="FAD-dep_OxRdtase"/>
</dbReference>
<reference evidence="6 7" key="1">
    <citation type="submission" date="2019-03" db="EMBL/GenBank/DDBJ databases">
        <title>Genomics of glacier-inhabiting Cryobacterium strains.</title>
        <authorList>
            <person name="Liu Q."/>
            <person name="Xin Y.-H."/>
        </authorList>
    </citation>
    <scope>NUCLEOTIDE SEQUENCE [LARGE SCALE GENOMIC DNA]</scope>
    <source>
        <strain evidence="6 7">TMT4-23</strain>
    </source>
</reference>
<keyword evidence="3" id="KW-0274">FAD</keyword>
<keyword evidence="7" id="KW-1185">Reference proteome</keyword>
<evidence type="ECO:0000256" key="1">
    <source>
        <dbReference type="ARBA" id="ARBA00001974"/>
    </source>
</evidence>
<dbReference type="EMBL" id="SOGJ01000015">
    <property type="protein sequence ID" value="TFC99260.1"/>
    <property type="molecule type" value="Genomic_DNA"/>
</dbReference>
<accession>A0ABY2J321</accession>
<evidence type="ECO:0000259" key="5">
    <source>
        <dbReference type="Pfam" id="PF01266"/>
    </source>
</evidence>
<feature type="domain" description="FAD dependent oxidoreductase" evidence="5">
    <location>
        <begin position="7"/>
        <end position="363"/>
    </location>
</feature>
<dbReference type="InterPro" id="IPR036188">
    <property type="entry name" value="FAD/NAD-bd_sf"/>
</dbReference>
<evidence type="ECO:0000313" key="7">
    <source>
        <dbReference type="Proteomes" id="UP000298355"/>
    </source>
</evidence>
<dbReference type="Gene3D" id="3.30.9.10">
    <property type="entry name" value="D-Amino Acid Oxidase, subunit A, domain 2"/>
    <property type="match status" value="1"/>
</dbReference>
<gene>
    <name evidence="6" type="ORF">E3O65_06185</name>
</gene>
<comment type="cofactor">
    <cofactor evidence="1">
        <name>FAD</name>
        <dbReference type="ChEBI" id="CHEBI:57692"/>
    </cofactor>
</comment>
<protein>
    <submittedName>
        <fullName evidence="6">FAD-dependent oxidoreductase</fullName>
    </submittedName>
</protein>
<organism evidence="6 7">
    <name type="scientific">Cryobacterium breve</name>
    <dbReference type="NCBI Taxonomy" id="1259258"/>
    <lineage>
        <taxon>Bacteria</taxon>
        <taxon>Bacillati</taxon>
        <taxon>Actinomycetota</taxon>
        <taxon>Actinomycetes</taxon>
        <taxon>Micrococcales</taxon>
        <taxon>Microbacteriaceae</taxon>
        <taxon>Cryobacterium</taxon>
    </lineage>
</organism>
<keyword evidence="4" id="KW-0560">Oxidoreductase</keyword>
<sequence length="391" mass="41455">MEESMETVVIGGGAMGSATAWQLARRGRPVTVLERFTPGHANGASHGASRNFNTAYAEPTYVSMLAEALPLWRELEVETASRLLRQVGVVNHGPNPSFDRVAAALSQAGLGAEFLAPEAAAERWPGIRFDGRVLFAPDAGRVNADAAVTALQTAATAAGADVRHGIRVLRLEVQGDDRVRVTHETGTIIARRAVVTVGAWTSGLLAGVVPVPRLTVTQEQPAHFALRDASPAAAARAETEWPGFNHTPARSDLRYGYWYSPVYGMYTPGQGIKAGWHGVGPGTDPDARSFAPEPVQLAALARYVREWLPGADPDVPDPVSCTYTTTVDEDFVLDRVGPVIVGAGFSGHGFKFTPAVGRILADLATDAAAAPPLFALNRRPNAAAGGWLSRR</sequence>
<keyword evidence="2" id="KW-0285">Flavoprotein</keyword>